<reference evidence="6 7" key="1">
    <citation type="submission" date="2020-08" db="EMBL/GenBank/DDBJ databases">
        <title>Genomic Encyclopedia of Type Strains, Phase IV (KMG-IV): sequencing the most valuable type-strain genomes for metagenomic binning, comparative biology and taxonomic classification.</title>
        <authorList>
            <person name="Goeker M."/>
        </authorList>
    </citation>
    <scope>NUCLEOTIDE SEQUENCE [LARGE SCALE GENOMIC DNA]</scope>
    <source>
        <strain evidence="6 7">DSM 45385</strain>
    </source>
</reference>
<keyword evidence="7" id="KW-1185">Reference proteome</keyword>
<dbReference type="InterPro" id="IPR011712">
    <property type="entry name" value="Sig_transdc_His_kin_sub3_dim/P"/>
</dbReference>
<dbReference type="EMBL" id="JACHIN010000017">
    <property type="protein sequence ID" value="MBB5083445.1"/>
    <property type="molecule type" value="Genomic_DNA"/>
</dbReference>
<protein>
    <submittedName>
        <fullName evidence="6">Two-component system sensor histidine kinase DesK</fullName>
        <ecNumber evidence="6">2.7.13.3</ecNumber>
    </submittedName>
</protein>
<dbReference type="GO" id="GO:0046983">
    <property type="term" value="F:protein dimerization activity"/>
    <property type="evidence" value="ECO:0007669"/>
    <property type="project" value="InterPro"/>
</dbReference>
<dbReference type="GO" id="GO:0016020">
    <property type="term" value="C:membrane"/>
    <property type="evidence" value="ECO:0007669"/>
    <property type="project" value="InterPro"/>
</dbReference>
<dbReference type="RefSeq" id="WP_221341574.1">
    <property type="nucleotide sequence ID" value="NZ_JACHIN010000017.1"/>
</dbReference>
<dbReference type="AlphaFoldDB" id="A0A7W8AC84"/>
<dbReference type="GO" id="GO:0000155">
    <property type="term" value="F:phosphorelay sensor kinase activity"/>
    <property type="evidence" value="ECO:0007669"/>
    <property type="project" value="InterPro"/>
</dbReference>
<keyword evidence="4" id="KW-0812">Transmembrane</keyword>
<feature type="transmembrane region" description="Helical" evidence="4">
    <location>
        <begin position="147"/>
        <end position="172"/>
    </location>
</feature>
<feature type="transmembrane region" description="Helical" evidence="4">
    <location>
        <begin position="123"/>
        <end position="141"/>
    </location>
</feature>
<dbReference type="Gene3D" id="1.20.5.1930">
    <property type="match status" value="1"/>
</dbReference>
<sequence>MHVRLRRARLATLATLSMAVLSSLALPGIGVFREPDPVRAVLGATGTLLFAAAQAALLYTTVTPDISRNVQHRIAQAFCVTALASIPLVGPLAATPEAGRWESWAWIGASILATAPVLGRRSVVVATVAATLAAAALLAWWHGDVGYFTITVAVGLCLVAAGGLHLWLWTLLVEADEGRKAQVKLAAAEERLRFARDVHDLLGHDLSVIALKAELAERDPGRAAAEAADLRRLAAAALSDLRRAVHGYREVDLRAQVAAIEQVLRSSGVRCTATLPARDLPQDVAARLAPVVREAGTNVLRHSKATWCTIEVGPDGVIVANDGAAERPADPHSSGLRGLAERLAESGGTLCTRLDGGVFTLEATLR</sequence>
<evidence type="ECO:0000259" key="5">
    <source>
        <dbReference type="Pfam" id="PF07730"/>
    </source>
</evidence>
<feature type="transmembrane region" description="Helical" evidence="4">
    <location>
        <begin position="74"/>
        <end position="95"/>
    </location>
</feature>
<keyword evidence="1 6" id="KW-0808">Transferase</keyword>
<keyword evidence="4" id="KW-0472">Membrane</keyword>
<evidence type="ECO:0000256" key="4">
    <source>
        <dbReference type="SAM" id="Phobius"/>
    </source>
</evidence>
<proteinExistence type="predicted"/>
<evidence type="ECO:0000256" key="2">
    <source>
        <dbReference type="ARBA" id="ARBA00022777"/>
    </source>
</evidence>
<dbReference type="Gene3D" id="3.30.565.10">
    <property type="entry name" value="Histidine kinase-like ATPase, C-terminal domain"/>
    <property type="match status" value="1"/>
</dbReference>
<evidence type="ECO:0000256" key="1">
    <source>
        <dbReference type="ARBA" id="ARBA00022679"/>
    </source>
</evidence>
<gene>
    <name evidence="6" type="ORF">HNR40_008949</name>
</gene>
<feature type="domain" description="Signal transduction histidine kinase subgroup 3 dimerisation and phosphoacceptor" evidence="5">
    <location>
        <begin position="190"/>
        <end position="253"/>
    </location>
</feature>
<dbReference type="EC" id="2.7.13.3" evidence="6"/>
<dbReference type="InterPro" id="IPR050482">
    <property type="entry name" value="Sensor_HK_TwoCompSys"/>
</dbReference>
<dbReference type="InterPro" id="IPR036890">
    <property type="entry name" value="HATPase_C_sf"/>
</dbReference>
<feature type="transmembrane region" description="Helical" evidence="4">
    <location>
        <begin position="41"/>
        <end position="62"/>
    </location>
</feature>
<evidence type="ECO:0000313" key="6">
    <source>
        <dbReference type="EMBL" id="MBB5083445.1"/>
    </source>
</evidence>
<organism evidence="6 7">
    <name type="scientific">Nonomuraea endophytica</name>
    <dbReference type="NCBI Taxonomy" id="714136"/>
    <lineage>
        <taxon>Bacteria</taxon>
        <taxon>Bacillati</taxon>
        <taxon>Actinomycetota</taxon>
        <taxon>Actinomycetes</taxon>
        <taxon>Streptosporangiales</taxon>
        <taxon>Streptosporangiaceae</taxon>
        <taxon>Nonomuraea</taxon>
    </lineage>
</organism>
<keyword evidence="4" id="KW-1133">Transmembrane helix</keyword>
<evidence type="ECO:0000313" key="7">
    <source>
        <dbReference type="Proteomes" id="UP000568380"/>
    </source>
</evidence>
<dbReference type="Proteomes" id="UP000568380">
    <property type="component" value="Unassembled WGS sequence"/>
</dbReference>
<comment type="caution">
    <text evidence="6">The sequence shown here is derived from an EMBL/GenBank/DDBJ whole genome shotgun (WGS) entry which is preliminary data.</text>
</comment>
<keyword evidence="2 6" id="KW-0418">Kinase</keyword>
<keyword evidence="3" id="KW-0902">Two-component regulatory system</keyword>
<accession>A0A7W8AC84</accession>
<name>A0A7W8AC84_9ACTN</name>
<evidence type="ECO:0000256" key="3">
    <source>
        <dbReference type="ARBA" id="ARBA00023012"/>
    </source>
</evidence>
<dbReference type="Pfam" id="PF07730">
    <property type="entry name" value="HisKA_3"/>
    <property type="match status" value="1"/>
</dbReference>
<dbReference type="PANTHER" id="PTHR24421">
    <property type="entry name" value="NITRATE/NITRITE SENSOR PROTEIN NARX-RELATED"/>
    <property type="match status" value="1"/>
</dbReference>
<feature type="transmembrane region" description="Helical" evidence="4">
    <location>
        <begin position="101"/>
        <end position="118"/>
    </location>
</feature>
<dbReference type="PANTHER" id="PTHR24421:SF63">
    <property type="entry name" value="SENSOR HISTIDINE KINASE DESK"/>
    <property type="match status" value="1"/>
</dbReference>